<evidence type="ECO:0000259" key="7">
    <source>
        <dbReference type="Pfam" id="PF09335"/>
    </source>
</evidence>
<evidence type="ECO:0000256" key="6">
    <source>
        <dbReference type="RuleBase" id="RU366058"/>
    </source>
</evidence>
<keyword evidence="5 6" id="KW-0472">Membrane</keyword>
<evidence type="ECO:0000256" key="1">
    <source>
        <dbReference type="ARBA" id="ARBA00004651"/>
    </source>
</evidence>
<feature type="transmembrane region" description="Helical" evidence="6">
    <location>
        <begin position="220"/>
        <end position="239"/>
    </location>
</feature>
<dbReference type="Pfam" id="PF09335">
    <property type="entry name" value="VTT_dom"/>
    <property type="match status" value="1"/>
</dbReference>
<evidence type="ECO:0000313" key="8">
    <source>
        <dbReference type="EMBL" id="RRR73042.1"/>
    </source>
</evidence>
<evidence type="ECO:0000256" key="5">
    <source>
        <dbReference type="ARBA" id="ARBA00023136"/>
    </source>
</evidence>
<gene>
    <name evidence="8" type="ORF">EI684_09420</name>
</gene>
<feature type="domain" description="VTT" evidence="7">
    <location>
        <begin position="85"/>
        <end position="200"/>
    </location>
</feature>
<dbReference type="AlphaFoldDB" id="A0A426U197"/>
<organism evidence="8 9">
    <name type="scientific">Candidatus Viridilinea halotolerans</name>
    <dbReference type="NCBI Taxonomy" id="2491704"/>
    <lineage>
        <taxon>Bacteria</taxon>
        <taxon>Bacillati</taxon>
        <taxon>Chloroflexota</taxon>
        <taxon>Chloroflexia</taxon>
        <taxon>Chloroflexales</taxon>
        <taxon>Chloroflexineae</taxon>
        <taxon>Oscillochloridaceae</taxon>
        <taxon>Candidatus Viridilinea</taxon>
    </lineage>
</organism>
<evidence type="ECO:0000256" key="3">
    <source>
        <dbReference type="ARBA" id="ARBA00022692"/>
    </source>
</evidence>
<keyword evidence="2 6" id="KW-1003">Cell membrane</keyword>
<feature type="transmembrane region" description="Helical" evidence="6">
    <location>
        <begin position="124"/>
        <end position="142"/>
    </location>
</feature>
<sequence length="247" mass="26299">MLEQLPSPPLAARPTSWLARHWQKLVAAAIWLTLAGCFLGYSLVTGSTPTATLQSIIDLLRTPLGPLLYILIYTLRPLAFFSAIIVTLLGGAIWGPVWGTVFVVIGSNMSATLAYGFGRIFGQGVLATGAPAASAGVVHRYAERLRANAFSTILVMRLIFLPYDLVNYLAGFLRVPYRPFVLASILGSLPGTLTFVLAGAALDIDDIFAGNVSVAAINPWMLGLSAILFAGGIAIARLLKRREGVEG</sequence>
<feature type="transmembrane region" description="Helical" evidence="6">
    <location>
        <begin position="154"/>
        <end position="173"/>
    </location>
</feature>
<comment type="caution">
    <text evidence="8">The sequence shown here is derived from an EMBL/GenBank/DDBJ whole genome shotgun (WGS) entry which is preliminary data.</text>
</comment>
<keyword evidence="4 6" id="KW-1133">Transmembrane helix</keyword>
<feature type="transmembrane region" description="Helical" evidence="6">
    <location>
        <begin position="180"/>
        <end position="200"/>
    </location>
</feature>
<evidence type="ECO:0000256" key="4">
    <source>
        <dbReference type="ARBA" id="ARBA00022989"/>
    </source>
</evidence>
<evidence type="ECO:0000256" key="2">
    <source>
        <dbReference type="ARBA" id="ARBA00022475"/>
    </source>
</evidence>
<proteinExistence type="inferred from homology"/>
<dbReference type="PANTHER" id="PTHR12677">
    <property type="entry name" value="GOLGI APPARATUS MEMBRANE PROTEIN TVP38-RELATED"/>
    <property type="match status" value="1"/>
</dbReference>
<comment type="subcellular location">
    <subcellularLocation>
        <location evidence="1 6">Cell membrane</location>
        <topology evidence="1 6">Multi-pass membrane protein</topology>
    </subcellularLocation>
</comment>
<name>A0A426U197_9CHLR</name>
<comment type="similarity">
    <text evidence="6">Belongs to the TVP38/TMEM64 family.</text>
</comment>
<feature type="transmembrane region" description="Helical" evidence="6">
    <location>
        <begin position="25"/>
        <end position="46"/>
    </location>
</feature>
<dbReference type="EMBL" id="RSAS01000360">
    <property type="protein sequence ID" value="RRR73042.1"/>
    <property type="molecule type" value="Genomic_DNA"/>
</dbReference>
<reference evidence="8 9" key="1">
    <citation type="submission" date="2018-12" db="EMBL/GenBank/DDBJ databases">
        <title>Genome Sequence of Candidatus Viridilinea halotolerans isolated from saline sulfide-rich spring.</title>
        <authorList>
            <person name="Grouzdev D.S."/>
            <person name="Burganskaya E.I."/>
            <person name="Krutkina M.S."/>
            <person name="Sukhacheva M.V."/>
            <person name="Gorlenko V.M."/>
        </authorList>
    </citation>
    <scope>NUCLEOTIDE SEQUENCE [LARGE SCALE GENOMIC DNA]</scope>
    <source>
        <strain evidence="8">Chok-6</strain>
    </source>
</reference>
<dbReference type="InterPro" id="IPR032816">
    <property type="entry name" value="VTT_dom"/>
</dbReference>
<dbReference type="Proteomes" id="UP000280307">
    <property type="component" value="Unassembled WGS sequence"/>
</dbReference>
<dbReference type="PANTHER" id="PTHR12677:SF59">
    <property type="entry name" value="GOLGI APPARATUS MEMBRANE PROTEIN TVP38-RELATED"/>
    <property type="match status" value="1"/>
</dbReference>
<feature type="transmembrane region" description="Helical" evidence="6">
    <location>
        <begin position="67"/>
        <end position="91"/>
    </location>
</feature>
<protein>
    <recommendedName>
        <fullName evidence="6">TVP38/TMEM64 family membrane protein</fullName>
    </recommendedName>
</protein>
<accession>A0A426U197</accession>
<dbReference type="GO" id="GO:0005886">
    <property type="term" value="C:plasma membrane"/>
    <property type="evidence" value="ECO:0007669"/>
    <property type="project" value="UniProtKB-SubCell"/>
</dbReference>
<dbReference type="InterPro" id="IPR015414">
    <property type="entry name" value="TMEM64"/>
</dbReference>
<evidence type="ECO:0000313" key="9">
    <source>
        <dbReference type="Proteomes" id="UP000280307"/>
    </source>
</evidence>
<keyword evidence="3 6" id="KW-0812">Transmembrane</keyword>